<feature type="coiled-coil region" evidence="1">
    <location>
        <begin position="321"/>
        <end position="355"/>
    </location>
</feature>
<proteinExistence type="predicted"/>
<dbReference type="GO" id="GO:0015562">
    <property type="term" value="F:efflux transmembrane transporter activity"/>
    <property type="evidence" value="ECO:0007669"/>
    <property type="project" value="InterPro"/>
</dbReference>
<dbReference type="InterPro" id="IPR010131">
    <property type="entry name" value="MdtP/NodT-like"/>
</dbReference>
<evidence type="ECO:0000256" key="1">
    <source>
        <dbReference type="SAM" id="Coils"/>
    </source>
</evidence>
<keyword evidence="1" id="KW-0175">Coiled coil</keyword>
<dbReference type="EMBL" id="LR590463">
    <property type="protein sequence ID" value="VTP65331.1"/>
    <property type="molecule type" value="Genomic_DNA"/>
</dbReference>
<dbReference type="PANTHER" id="PTHR30203">
    <property type="entry name" value="OUTER MEMBRANE CATION EFFLUX PROTEIN"/>
    <property type="match status" value="1"/>
</dbReference>
<dbReference type="Gene3D" id="1.20.1600.10">
    <property type="entry name" value="Outer membrane efflux proteins (OEP)"/>
    <property type="match status" value="1"/>
</dbReference>
<name>A0A4U9HPK9_SERRU</name>
<protein>
    <submittedName>
        <fullName evidence="3">Type I secretion outer membrane protein, TolC family</fullName>
    </submittedName>
</protein>
<evidence type="ECO:0000313" key="3">
    <source>
        <dbReference type="EMBL" id="VTP65331.1"/>
    </source>
</evidence>
<reference evidence="3 4" key="1">
    <citation type="submission" date="2019-05" db="EMBL/GenBank/DDBJ databases">
        <authorList>
            <consortium name="Pathogen Informatics"/>
        </authorList>
    </citation>
    <scope>NUCLEOTIDE SEQUENCE [LARGE SCALE GENOMIC DNA]</scope>
    <source>
        <strain evidence="3 4">NCTC12971</strain>
    </source>
</reference>
<sequence length="499" mass="54734">MFNLFSHPMRVGWLLLACCSAGAQAAGLTLDQSLAAAERYSAELSANRHQAAALLNMADSALQLPDPKLKLGIENVPVQGGNGHRLTRDGMTMGRVGIMQDYVSGDKRQRKADTLRAEAEKTAASSATIRARLQQQTAQAWLELALSRQTLHDARALVTESERQIAAQRAGVASGSSSASEVVDARLTLLAMQDQISIAERDATVAQARLTQLTGQQIDQVAGKLPRFERLPADGDVLRQAIRQHPEVVQASREADVAKARSAQSAIAAIPDVGVELYYARRADGYEDMAGVMLSVDLPLFKAQRQDKNYAADVSRTLEANDQLTLLIRDHQAQLDTLLAQYQTAQEQWQRQQQQVIPLQQQRLDLLLAQYRSGGSNLSACCRRAVRCWMPVERRSGRPPAGSAVGRHSLSDPAGDPLMKMRFNLALLAALAAGAGPVTGWRRRRRPGAERSVSGRASGCCIGTIRWCRDSVLTSRGLHRLWIWIWCRAMPMRLRNRAG</sequence>
<dbReference type="PANTHER" id="PTHR30203:SF24">
    <property type="entry name" value="BLR4935 PROTEIN"/>
    <property type="match status" value="1"/>
</dbReference>
<evidence type="ECO:0000256" key="2">
    <source>
        <dbReference type="SAM" id="SignalP"/>
    </source>
</evidence>
<organism evidence="3 4">
    <name type="scientific">Serratia rubidaea</name>
    <name type="common">Serratia marinorubra</name>
    <dbReference type="NCBI Taxonomy" id="61652"/>
    <lineage>
        <taxon>Bacteria</taxon>
        <taxon>Pseudomonadati</taxon>
        <taxon>Pseudomonadota</taxon>
        <taxon>Gammaproteobacteria</taxon>
        <taxon>Enterobacterales</taxon>
        <taxon>Yersiniaceae</taxon>
        <taxon>Serratia</taxon>
    </lineage>
</organism>
<dbReference type="AlphaFoldDB" id="A0A4U9HPK9"/>
<evidence type="ECO:0000313" key="4">
    <source>
        <dbReference type="Proteomes" id="UP000307968"/>
    </source>
</evidence>
<feature type="chain" id="PRO_5020681350" evidence="2">
    <location>
        <begin position="26"/>
        <end position="499"/>
    </location>
</feature>
<feature type="signal peptide" evidence="2">
    <location>
        <begin position="1"/>
        <end position="25"/>
    </location>
</feature>
<accession>A0A4U9HPK9</accession>
<dbReference type="SUPFAM" id="SSF56954">
    <property type="entry name" value="Outer membrane efflux proteins (OEP)"/>
    <property type="match status" value="1"/>
</dbReference>
<dbReference type="Proteomes" id="UP000307968">
    <property type="component" value="Chromosome"/>
</dbReference>
<gene>
    <name evidence="3" type="ORF">NCTC12971_04020</name>
</gene>
<keyword evidence="2" id="KW-0732">Signal</keyword>